<feature type="domain" description="Integrase catalytic" evidence="1">
    <location>
        <begin position="140"/>
        <end position="233"/>
    </location>
</feature>
<dbReference type="GO" id="GO:0015074">
    <property type="term" value="P:DNA integration"/>
    <property type="evidence" value="ECO:0007669"/>
    <property type="project" value="InterPro"/>
</dbReference>
<dbReference type="SUPFAM" id="SSF53098">
    <property type="entry name" value="Ribonuclease H-like"/>
    <property type="match status" value="1"/>
</dbReference>
<proteinExistence type="predicted"/>
<name>A0AAV8ZQV2_9CUCU</name>
<accession>A0AAV8ZQV2</accession>
<sequence length="233" mass="26513">MRDLNIPLDMSRKVKCTIANGQSCESIGECEIPISVRDRLKLIKVLVVLELPHTLILGANFWRCMGIVPDLRHNEWHFSNQPTTIDSVDHLRSQTVLTSLQEARLQALIDRNVALMGSQLGCTDMAEHKGPRGLMTVQPPVCRPWEVISTDLMGPFPRSTRGNQYILVVMDNFSKFSLVFPLRSATADVVSRKIEEDVFLVYDLEDIQDYSQEGKIKQEGFKKLFADVRQRLD</sequence>
<reference evidence="2" key="1">
    <citation type="journal article" date="2023" name="Insect Mol. Biol.">
        <title>Genome sequencing provides insights into the evolution of gene families encoding plant cell wall-degrading enzymes in longhorned beetles.</title>
        <authorList>
            <person name="Shin N.R."/>
            <person name="Okamura Y."/>
            <person name="Kirsch R."/>
            <person name="Pauchet Y."/>
        </authorList>
    </citation>
    <scope>NUCLEOTIDE SEQUENCE</scope>
    <source>
        <strain evidence="2">RBIC_L_NR</strain>
    </source>
</reference>
<dbReference type="InterPro" id="IPR036397">
    <property type="entry name" value="RNaseH_sf"/>
</dbReference>
<dbReference type="PROSITE" id="PS50994">
    <property type="entry name" value="INTEGRASE"/>
    <property type="match status" value="1"/>
</dbReference>
<dbReference type="PANTHER" id="PTHR47266">
    <property type="entry name" value="ENDONUCLEASE-RELATED"/>
    <property type="match status" value="1"/>
</dbReference>
<dbReference type="AlphaFoldDB" id="A0AAV8ZQV2"/>
<dbReference type="Proteomes" id="UP001162156">
    <property type="component" value="Unassembled WGS sequence"/>
</dbReference>
<protein>
    <recommendedName>
        <fullName evidence="1">Integrase catalytic domain-containing protein</fullName>
    </recommendedName>
</protein>
<dbReference type="InterPro" id="IPR052160">
    <property type="entry name" value="Gypsy_RT_Integrase-like"/>
</dbReference>
<dbReference type="InterPro" id="IPR001584">
    <property type="entry name" value="Integrase_cat-core"/>
</dbReference>
<evidence type="ECO:0000259" key="1">
    <source>
        <dbReference type="PROSITE" id="PS50994"/>
    </source>
</evidence>
<keyword evidence="3" id="KW-1185">Reference proteome</keyword>
<evidence type="ECO:0000313" key="3">
    <source>
        <dbReference type="Proteomes" id="UP001162156"/>
    </source>
</evidence>
<dbReference type="Gene3D" id="3.30.420.10">
    <property type="entry name" value="Ribonuclease H-like superfamily/Ribonuclease H"/>
    <property type="match status" value="1"/>
</dbReference>
<dbReference type="GO" id="GO:0003676">
    <property type="term" value="F:nucleic acid binding"/>
    <property type="evidence" value="ECO:0007669"/>
    <property type="project" value="InterPro"/>
</dbReference>
<comment type="caution">
    <text evidence="2">The sequence shown here is derived from an EMBL/GenBank/DDBJ whole genome shotgun (WGS) entry which is preliminary data.</text>
</comment>
<organism evidence="2 3">
    <name type="scientific">Rhamnusium bicolor</name>
    <dbReference type="NCBI Taxonomy" id="1586634"/>
    <lineage>
        <taxon>Eukaryota</taxon>
        <taxon>Metazoa</taxon>
        <taxon>Ecdysozoa</taxon>
        <taxon>Arthropoda</taxon>
        <taxon>Hexapoda</taxon>
        <taxon>Insecta</taxon>
        <taxon>Pterygota</taxon>
        <taxon>Neoptera</taxon>
        <taxon>Endopterygota</taxon>
        <taxon>Coleoptera</taxon>
        <taxon>Polyphaga</taxon>
        <taxon>Cucujiformia</taxon>
        <taxon>Chrysomeloidea</taxon>
        <taxon>Cerambycidae</taxon>
        <taxon>Lepturinae</taxon>
        <taxon>Rhagiini</taxon>
        <taxon>Rhamnusium</taxon>
    </lineage>
</organism>
<dbReference type="EMBL" id="JANEYF010000679">
    <property type="protein sequence ID" value="KAJ8968532.1"/>
    <property type="molecule type" value="Genomic_DNA"/>
</dbReference>
<evidence type="ECO:0000313" key="2">
    <source>
        <dbReference type="EMBL" id="KAJ8968532.1"/>
    </source>
</evidence>
<dbReference type="InterPro" id="IPR012337">
    <property type="entry name" value="RNaseH-like_sf"/>
</dbReference>
<gene>
    <name evidence="2" type="ORF">NQ314_002270</name>
</gene>